<dbReference type="Proteomes" id="UP000291343">
    <property type="component" value="Unassembled WGS sequence"/>
</dbReference>
<dbReference type="PROSITE" id="PS51053">
    <property type="entry name" value="SERTA"/>
    <property type="match status" value="1"/>
</dbReference>
<evidence type="ECO:0000313" key="3">
    <source>
        <dbReference type="EMBL" id="RZF32280.1"/>
    </source>
</evidence>
<protein>
    <recommendedName>
        <fullName evidence="2">SERTA domain-containing protein</fullName>
    </recommendedName>
</protein>
<dbReference type="STRING" id="195883.A0A482WG14"/>
<dbReference type="GO" id="GO:0000287">
    <property type="term" value="F:magnesium ion binding"/>
    <property type="evidence" value="ECO:0007669"/>
    <property type="project" value="InterPro"/>
</dbReference>
<dbReference type="SMR" id="A0A482WG14"/>
<feature type="compositionally biased region" description="Low complexity" evidence="1">
    <location>
        <begin position="204"/>
        <end position="223"/>
    </location>
</feature>
<feature type="domain" description="SERTA" evidence="2">
    <location>
        <begin position="103"/>
        <end position="149"/>
    </location>
</feature>
<dbReference type="InParanoid" id="A0A482WG14"/>
<dbReference type="GO" id="GO:0016984">
    <property type="term" value="F:ribulose-bisphosphate carboxylase activity"/>
    <property type="evidence" value="ECO:0007669"/>
    <property type="project" value="InterPro"/>
</dbReference>
<dbReference type="GO" id="GO:0005634">
    <property type="term" value="C:nucleus"/>
    <property type="evidence" value="ECO:0007669"/>
    <property type="project" value="TreeGrafter"/>
</dbReference>
<name>A0A482WG14_LAOST</name>
<evidence type="ECO:0000313" key="4">
    <source>
        <dbReference type="Proteomes" id="UP000291343"/>
    </source>
</evidence>
<dbReference type="InterPro" id="IPR020878">
    <property type="entry name" value="RuBisCo_large_chain_AS"/>
</dbReference>
<sequence length="400" mass="43833">MWDCTTTQDSLLAPWILESTPLLSCAVGDKRPVAAAAVVASQSQSKWKPGLDSGMKSLGNSGTARVDDDDDDIFSTNRSGYGSSSFCRVGGARPTMISAKYRQKEERRKVLKISISKLKKIEDRESKLRRSVLINNTMKRLQREAREEKLQKQQAINSGFNRCFGADFFKDDENTIDQVTSVQSSRSSDQLVDITNLPELTNNSSAAKTASMTSSSSKTTSVTTSTTTVVTSMCLEDCLGCDETMPDVVDSLCGVVTSSDDSPANRSAMGRKRSFDDVDDSDVQDVLSQFYMPPTPRMLTSIDDDEDEDVNVVDLDTPCEKRPRLECEQSAADRLKNMTRCQPDNIEQRLTMSASDVVSERCTSTSSSTSAASAFSCGHSSMFNELQSVVYHSLIASLET</sequence>
<dbReference type="InterPro" id="IPR052262">
    <property type="entry name" value="E2F-SERTA_domain_protein"/>
</dbReference>
<reference evidence="3 4" key="1">
    <citation type="journal article" date="2017" name="Gigascience">
        <title>Genome sequence of the small brown planthopper, Laodelphax striatellus.</title>
        <authorList>
            <person name="Zhu J."/>
            <person name="Jiang F."/>
            <person name="Wang X."/>
            <person name="Yang P."/>
            <person name="Bao Y."/>
            <person name="Zhao W."/>
            <person name="Wang W."/>
            <person name="Lu H."/>
            <person name="Wang Q."/>
            <person name="Cui N."/>
            <person name="Li J."/>
            <person name="Chen X."/>
            <person name="Luo L."/>
            <person name="Yu J."/>
            <person name="Kang L."/>
            <person name="Cui F."/>
        </authorList>
    </citation>
    <scope>NUCLEOTIDE SEQUENCE [LARGE SCALE GENOMIC DNA]</scope>
    <source>
        <strain evidence="3">Lst14</strain>
    </source>
</reference>
<dbReference type="EMBL" id="QKKF02037369">
    <property type="protein sequence ID" value="RZF32280.1"/>
    <property type="molecule type" value="Genomic_DNA"/>
</dbReference>
<dbReference type="OrthoDB" id="5976204at2759"/>
<dbReference type="InterPro" id="IPR009263">
    <property type="entry name" value="SERTA_dom"/>
</dbReference>
<proteinExistence type="predicted"/>
<dbReference type="PANTHER" id="PTHR16277:SF7">
    <property type="entry name" value="RE12330P"/>
    <property type="match status" value="1"/>
</dbReference>
<comment type="caution">
    <text evidence="3">The sequence shown here is derived from an EMBL/GenBank/DDBJ whole genome shotgun (WGS) entry which is preliminary data.</text>
</comment>
<dbReference type="PANTHER" id="PTHR16277">
    <property type="entry name" value="CELL DIVISION CYCLE ASSOCIATED PROTEIN 4/SERTA DOMAIN-CONTAINING PROTEIN 2"/>
    <property type="match status" value="1"/>
</dbReference>
<evidence type="ECO:0000256" key="1">
    <source>
        <dbReference type="SAM" id="MobiDB-lite"/>
    </source>
</evidence>
<dbReference type="Pfam" id="PF06031">
    <property type="entry name" value="SERTA"/>
    <property type="match status" value="1"/>
</dbReference>
<gene>
    <name evidence="3" type="ORF">LSTR_LSTR009469</name>
</gene>
<keyword evidence="4" id="KW-1185">Reference proteome</keyword>
<dbReference type="AlphaFoldDB" id="A0A482WG14"/>
<dbReference type="PROSITE" id="PS00157">
    <property type="entry name" value="RUBISCO_LARGE"/>
    <property type="match status" value="1"/>
</dbReference>
<feature type="region of interest" description="Disordered" evidence="1">
    <location>
        <begin position="49"/>
        <end position="71"/>
    </location>
</feature>
<feature type="region of interest" description="Disordered" evidence="1">
    <location>
        <begin position="203"/>
        <end position="223"/>
    </location>
</feature>
<dbReference type="GO" id="GO:0015977">
    <property type="term" value="P:carbon fixation"/>
    <property type="evidence" value="ECO:0007669"/>
    <property type="project" value="InterPro"/>
</dbReference>
<organism evidence="3 4">
    <name type="scientific">Laodelphax striatellus</name>
    <name type="common">Small brown planthopper</name>
    <name type="synonym">Delphax striatella</name>
    <dbReference type="NCBI Taxonomy" id="195883"/>
    <lineage>
        <taxon>Eukaryota</taxon>
        <taxon>Metazoa</taxon>
        <taxon>Ecdysozoa</taxon>
        <taxon>Arthropoda</taxon>
        <taxon>Hexapoda</taxon>
        <taxon>Insecta</taxon>
        <taxon>Pterygota</taxon>
        <taxon>Neoptera</taxon>
        <taxon>Paraneoptera</taxon>
        <taxon>Hemiptera</taxon>
        <taxon>Auchenorrhyncha</taxon>
        <taxon>Fulgoroidea</taxon>
        <taxon>Delphacidae</taxon>
        <taxon>Criomorphinae</taxon>
        <taxon>Laodelphax</taxon>
    </lineage>
</organism>
<accession>A0A482WG14</accession>
<evidence type="ECO:0000259" key="2">
    <source>
        <dbReference type="PROSITE" id="PS51053"/>
    </source>
</evidence>